<dbReference type="EMBL" id="WNTK01001641">
    <property type="protein sequence ID" value="KAG9467066.1"/>
    <property type="molecule type" value="Genomic_DNA"/>
</dbReference>
<evidence type="ECO:0000313" key="1">
    <source>
        <dbReference type="EMBL" id="KAG9467066.1"/>
    </source>
</evidence>
<name>A0A8J6EDE8_ELECQ</name>
<dbReference type="OrthoDB" id="9907881at2759"/>
<keyword evidence="2" id="KW-1185">Reference proteome</keyword>
<evidence type="ECO:0000313" key="2">
    <source>
        <dbReference type="Proteomes" id="UP000770717"/>
    </source>
</evidence>
<dbReference type="Proteomes" id="UP000770717">
    <property type="component" value="Unassembled WGS sequence"/>
</dbReference>
<reference evidence="1" key="1">
    <citation type="thesis" date="2020" institute="ProQuest LLC" country="789 East Eisenhower Parkway, Ann Arbor, MI, USA">
        <title>Comparative Genomics and Chromosome Evolution.</title>
        <authorList>
            <person name="Mudd A.B."/>
        </authorList>
    </citation>
    <scope>NUCLEOTIDE SEQUENCE</scope>
    <source>
        <strain evidence="1">HN-11 Male</strain>
        <tissue evidence="1">Kidney and liver</tissue>
    </source>
</reference>
<protein>
    <submittedName>
        <fullName evidence="1">Uncharacterized protein</fullName>
    </submittedName>
</protein>
<dbReference type="AlphaFoldDB" id="A0A8J6EDE8"/>
<organism evidence="1 2">
    <name type="scientific">Eleutherodactylus coqui</name>
    <name type="common">Puerto Rican coqui</name>
    <dbReference type="NCBI Taxonomy" id="57060"/>
    <lineage>
        <taxon>Eukaryota</taxon>
        <taxon>Metazoa</taxon>
        <taxon>Chordata</taxon>
        <taxon>Craniata</taxon>
        <taxon>Vertebrata</taxon>
        <taxon>Euteleostomi</taxon>
        <taxon>Amphibia</taxon>
        <taxon>Batrachia</taxon>
        <taxon>Anura</taxon>
        <taxon>Neobatrachia</taxon>
        <taxon>Hyloidea</taxon>
        <taxon>Eleutherodactylidae</taxon>
        <taxon>Eleutherodactylinae</taxon>
        <taxon>Eleutherodactylus</taxon>
        <taxon>Eleutherodactylus</taxon>
    </lineage>
</organism>
<accession>A0A8J6EDE8</accession>
<sequence>MARDKRGGVDFISCLNNNVQNIHLTHFISETAVEYLDLRLAVDSKTIHSSLFRKSTTSNNLLQFSSFHSHHVFLKAKPNSSDHRGFKSQVGDPAKWFVGRGYPSKIV</sequence>
<gene>
    <name evidence="1" type="ORF">GDO78_015674</name>
</gene>
<proteinExistence type="predicted"/>
<comment type="caution">
    <text evidence="1">The sequence shown here is derived from an EMBL/GenBank/DDBJ whole genome shotgun (WGS) entry which is preliminary data.</text>
</comment>